<gene>
    <name evidence="3" type="ORF">DY252_05805</name>
</gene>
<accession>A0ABM6XW31</accession>
<sequence>MNRIHQRKGLIMTRLSCRIVLVVLLAGVLQAMAPISHAAQVLDDGMWFTLPGQAQDISVTAIGEAYAISVDGTPLRWDPQEERWRSMSGSFARITGAAERRPWVIDDDGDVYRYNGLWWERKGSDVVDVAGNAGGEIYIAKTDGSVHKWLELRHSWENITGIARRLAVDPDGRLWAVTPTNEIRMLDDEGWHTLPGQAHDIAAGVNQRVAKVHPDGRVMLWRKRDQRWFLLKGVDTATDIAVTRSGAPWVILQDHSILAKVRIAVSSGIEPQDQETGPEWLSAPEARPDDIKANDIKADEITSDAPSASPPAAPLARAELPRAEPVSPPPAETQTASNDQSGLGNGQRTERPVSDNIADDLAARTYSGTLTFTDTRDNADRVAIGRDGSVFAIRGGDILRWSNTRQRFNEFPGSLVRLAVDPDGNPWGVSALGRVFRHTGRDWQQVIGQTAADISIGANGDVVTVNAQGRLYRIERDGTVATPIDGSGVAVGVMPDGSTWTIGENGFLQYCDETGCKNVSQKASSLAIGSDGTVWIVTPESLLRRYNSDTAGFETIRITGQTPQRVAAGPQGYPWVVTKDGSVLSSQFFERDESNDVRLAATTSEEMDGRGDTTSVTSNAVEGFTFTKNIRFDTVNTDAAPSGADIKLAIGNNNVVYGYSYSGGQTQSGAMFVFDERRKRFVSETTVLGNQNANVQDFDITSNGDIWAYTTSPSTGLFRERNNGQLEFTVNGLTPEGVSVAPDDTVYAIFYTGGDYWLYSKDPDKSSFSRFSNFNSLFDVSVGPGEDVWIVDRNLYVRQWTGSDFEKRPRQGQKAQAIRVSRNGEVFIRSVDNDVYRWNATNKSFDLIKNSRAENFDVQEDGRIWLSVDNTPLVKRARD</sequence>
<dbReference type="SUPFAM" id="SSF101898">
    <property type="entry name" value="NHL repeat"/>
    <property type="match status" value="1"/>
</dbReference>
<keyword evidence="4" id="KW-1185">Reference proteome</keyword>
<dbReference type="EMBL" id="CP031555">
    <property type="protein sequence ID" value="AXO13792.1"/>
    <property type="molecule type" value="Genomic_DNA"/>
</dbReference>
<organism evidence="3 4">
    <name type="scientific">Thalassospira indica</name>
    <dbReference type="NCBI Taxonomy" id="1891279"/>
    <lineage>
        <taxon>Bacteria</taxon>
        <taxon>Pseudomonadati</taxon>
        <taxon>Pseudomonadota</taxon>
        <taxon>Alphaproteobacteria</taxon>
        <taxon>Rhodospirillales</taxon>
        <taxon>Thalassospiraceae</taxon>
        <taxon>Thalassospira</taxon>
    </lineage>
</organism>
<dbReference type="Pfam" id="PF19193">
    <property type="entry name" value="Tectonin"/>
    <property type="match status" value="1"/>
</dbReference>
<dbReference type="InterPro" id="IPR006624">
    <property type="entry name" value="Beta-propeller_rpt_TECPR"/>
</dbReference>
<feature type="chain" id="PRO_5045278734" evidence="2">
    <location>
        <begin position="39"/>
        <end position="879"/>
    </location>
</feature>
<evidence type="ECO:0000256" key="2">
    <source>
        <dbReference type="SAM" id="SignalP"/>
    </source>
</evidence>
<evidence type="ECO:0000313" key="4">
    <source>
        <dbReference type="Proteomes" id="UP000256971"/>
    </source>
</evidence>
<evidence type="ECO:0000256" key="1">
    <source>
        <dbReference type="SAM" id="MobiDB-lite"/>
    </source>
</evidence>
<keyword evidence="2" id="KW-0732">Signal</keyword>
<dbReference type="SUPFAM" id="SSF63829">
    <property type="entry name" value="Calcium-dependent phosphotriesterase"/>
    <property type="match status" value="2"/>
</dbReference>
<feature type="compositionally biased region" description="Polar residues" evidence="1">
    <location>
        <begin position="332"/>
        <end position="342"/>
    </location>
</feature>
<feature type="region of interest" description="Disordered" evidence="1">
    <location>
        <begin position="321"/>
        <end position="354"/>
    </location>
</feature>
<dbReference type="Proteomes" id="UP000256971">
    <property type="component" value="Chromosome"/>
</dbReference>
<reference evidence="3 4" key="1">
    <citation type="submission" date="2018-08" db="EMBL/GenBank/DDBJ databases">
        <title>Complete genome sequence of type strain Thalassospira indica MCCC 1A01103T, isolated from isolated from deep seawater of the Indian Ocean.</title>
        <authorList>
            <person name="Liu Y."/>
        </authorList>
    </citation>
    <scope>NUCLEOTIDE SEQUENCE [LARGE SCALE GENOMIC DNA]</scope>
    <source>
        <strain evidence="3 4">PB8BT</strain>
    </source>
</reference>
<protein>
    <submittedName>
        <fullName evidence="3">Uncharacterized protein</fullName>
    </submittedName>
</protein>
<dbReference type="SMART" id="SM00706">
    <property type="entry name" value="TECPR"/>
    <property type="match status" value="3"/>
</dbReference>
<name>A0ABM6XW31_9PROT</name>
<evidence type="ECO:0000313" key="3">
    <source>
        <dbReference type="EMBL" id="AXO13792.1"/>
    </source>
</evidence>
<feature type="signal peptide" evidence="2">
    <location>
        <begin position="1"/>
        <end position="38"/>
    </location>
</feature>
<proteinExistence type="predicted"/>